<evidence type="ECO:0000313" key="1">
    <source>
        <dbReference type="EMBL" id="ETX04183.1"/>
    </source>
</evidence>
<dbReference type="EMBL" id="AZHX01001282">
    <property type="protein sequence ID" value="ETX04183.1"/>
    <property type="molecule type" value="Genomic_DNA"/>
</dbReference>
<dbReference type="HOGENOM" id="CLU_2631582_0_0_7"/>
<organism evidence="1 2">
    <name type="scientific">Candidatus Entotheonella gemina</name>
    <dbReference type="NCBI Taxonomy" id="1429439"/>
    <lineage>
        <taxon>Bacteria</taxon>
        <taxon>Pseudomonadati</taxon>
        <taxon>Nitrospinota/Tectimicrobiota group</taxon>
        <taxon>Candidatus Tectimicrobiota</taxon>
        <taxon>Candidatus Entotheonellia</taxon>
        <taxon>Candidatus Entotheonellales</taxon>
        <taxon>Candidatus Entotheonellaceae</taxon>
        <taxon>Candidatus Entotheonella</taxon>
    </lineage>
</organism>
<keyword evidence="2" id="KW-1185">Reference proteome</keyword>
<sequence>MSACRHLQLVLLREQKNRLRCRHCHLTINADELTSRYCPECFESSGKRRYDFDEVANATDGITRYRCEDCGVMIEVK</sequence>
<name>W4M203_9BACT</name>
<accession>W4M203</accession>
<protein>
    <recommendedName>
        <fullName evidence="3">RNHCP domain-containing protein</fullName>
    </recommendedName>
</protein>
<proteinExistence type="predicted"/>
<reference evidence="1 2" key="1">
    <citation type="journal article" date="2014" name="Nature">
        <title>An environmental bacterial taxon with a large and distinct metabolic repertoire.</title>
        <authorList>
            <person name="Wilson M.C."/>
            <person name="Mori T."/>
            <person name="Ruckert C."/>
            <person name="Uria A.R."/>
            <person name="Helf M.J."/>
            <person name="Takada K."/>
            <person name="Gernert C."/>
            <person name="Steffens U.A."/>
            <person name="Heycke N."/>
            <person name="Schmitt S."/>
            <person name="Rinke C."/>
            <person name="Helfrich E.J."/>
            <person name="Brachmann A.O."/>
            <person name="Gurgui C."/>
            <person name="Wakimoto T."/>
            <person name="Kracht M."/>
            <person name="Crusemann M."/>
            <person name="Hentschel U."/>
            <person name="Abe I."/>
            <person name="Matsunaga S."/>
            <person name="Kalinowski J."/>
            <person name="Takeyama H."/>
            <person name="Piel J."/>
        </authorList>
    </citation>
    <scope>NUCLEOTIDE SEQUENCE [LARGE SCALE GENOMIC DNA]</scope>
    <source>
        <strain evidence="2">TSY2</strain>
    </source>
</reference>
<gene>
    <name evidence="1" type="ORF">ETSY2_30265</name>
</gene>
<evidence type="ECO:0008006" key="3">
    <source>
        <dbReference type="Google" id="ProtNLM"/>
    </source>
</evidence>
<dbReference type="Proteomes" id="UP000019140">
    <property type="component" value="Unassembled WGS sequence"/>
</dbReference>
<comment type="caution">
    <text evidence="1">The sequence shown here is derived from an EMBL/GenBank/DDBJ whole genome shotgun (WGS) entry which is preliminary data.</text>
</comment>
<evidence type="ECO:0000313" key="2">
    <source>
        <dbReference type="Proteomes" id="UP000019140"/>
    </source>
</evidence>
<dbReference type="AlphaFoldDB" id="W4M203"/>